<gene>
    <name evidence="2" type="ORF">AP75_09460</name>
</gene>
<keyword evidence="1" id="KW-1133">Transmembrane helix</keyword>
<evidence type="ECO:0000313" key="2">
    <source>
        <dbReference type="EMBL" id="OWK97776.1"/>
    </source>
</evidence>
<accession>A0A246B8L7</accession>
<evidence type="ECO:0000313" key="3">
    <source>
        <dbReference type="Proteomes" id="UP000197587"/>
    </source>
</evidence>
<feature type="transmembrane region" description="Helical" evidence="1">
    <location>
        <begin position="41"/>
        <end position="58"/>
    </location>
</feature>
<dbReference type="AlphaFoldDB" id="A0A246B8L7"/>
<sequence>MIRQVFVQTLDLLILADKNTEFFVNEEYFVNSFKNREIKNMASFISLEFIFWLLLLSML</sequence>
<evidence type="ECO:0000256" key="1">
    <source>
        <dbReference type="SAM" id="Phobius"/>
    </source>
</evidence>
<keyword evidence="3" id="KW-1185">Reference proteome</keyword>
<keyword evidence="1" id="KW-0472">Membrane</keyword>
<comment type="caution">
    <text evidence="2">The sequence shown here is derived from an EMBL/GenBank/DDBJ whole genome shotgun (WGS) entry which is preliminary data.</text>
</comment>
<proteinExistence type="predicted"/>
<reference evidence="2 3" key="2">
    <citation type="submission" date="2017-05" db="EMBL/GenBank/DDBJ databases">
        <title>Genome of Chryseobacterium haifense.</title>
        <authorList>
            <person name="Newman J.D."/>
        </authorList>
    </citation>
    <scope>NUCLEOTIDE SEQUENCE [LARGE SCALE GENOMIC DNA]</scope>
    <source>
        <strain evidence="2 3">DSM 19056</strain>
    </source>
</reference>
<reference evidence="2 3" key="1">
    <citation type="submission" date="2014-01" db="EMBL/GenBank/DDBJ databases">
        <authorList>
            <consortium name="Genome Consortium for Active Teaching"/>
            <person name="Sontag T.C."/>
            <person name="Newman J.D."/>
        </authorList>
    </citation>
    <scope>NUCLEOTIDE SEQUENCE [LARGE SCALE GENOMIC DNA]</scope>
    <source>
        <strain evidence="2 3">DSM 19056</strain>
    </source>
</reference>
<dbReference type="EMBL" id="JASZ02000020">
    <property type="protein sequence ID" value="OWK97776.1"/>
    <property type="molecule type" value="Genomic_DNA"/>
</dbReference>
<protein>
    <submittedName>
        <fullName evidence="2">Uncharacterized protein</fullName>
    </submittedName>
</protein>
<organism evidence="2 3">
    <name type="scientific">Kaistella haifensis DSM 19056</name>
    <dbReference type="NCBI Taxonomy" id="1450526"/>
    <lineage>
        <taxon>Bacteria</taxon>
        <taxon>Pseudomonadati</taxon>
        <taxon>Bacteroidota</taxon>
        <taxon>Flavobacteriia</taxon>
        <taxon>Flavobacteriales</taxon>
        <taxon>Weeksellaceae</taxon>
        <taxon>Chryseobacterium group</taxon>
        <taxon>Kaistella</taxon>
    </lineage>
</organism>
<keyword evidence="1" id="KW-0812">Transmembrane</keyword>
<dbReference type="Proteomes" id="UP000197587">
    <property type="component" value="Unassembled WGS sequence"/>
</dbReference>
<name>A0A246B8L7_9FLAO</name>